<protein>
    <submittedName>
        <fullName evidence="1">Uncharacterized protein</fullName>
    </submittedName>
</protein>
<evidence type="ECO:0000313" key="1">
    <source>
        <dbReference type="EMBL" id="KAI9563372.1"/>
    </source>
</evidence>
<dbReference type="EMBL" id="WJBH02000002">
    <property type="protein sequence ID" value="KAI9563372.1"/>
    <property type="molecule type" value="Genomic_DNA"/>
</dbReference>
<gene>
    <name evidence="1" type="ORF">GHT06_010833</name>
</gene>
<accession>A0AAD5PXT4</accession>
<reference evidence="1 2" key="1">
    <citation type="submission" date="2022-05" db="EMBL/GenBank/DDBJ databases">
        <title>A multi-omics perspective on studying reproductive biology in Daphnia sinensis.</title>
        <authorList>
            <person name="Jia J."/>
        </authorList>
    </citation>
    <scope>NUCLEOTIDE SEQUENCE [LARGE SCALE GENOMIC DNA]</scope>
    <source>
        <strain evidence="1 2">WSL</strain>
    </source>
</reference>
<organism evidence="1 2">
    <name type="scientific">Daphnia sinensis</name>
    <dbReference type="NCBI Taxonomy" id="1820382"/>
    <lineage>
        <taxon>Eukaryota</taxon>
        <taxon>Metazoa</taxon>
        <taxon>Ecdysozoa</taxon>
        <taxon>Arthropoda</taxon>
        <taxon>Crustacea</taxon>
        <taxon>Branchiopoda</taxon>
        <taxon>Diplostraca</taxon>
        <taxon>Cladocera</taxon>
        <taxon>Anomopoda</taxon>
        <taxon>Daphniidae</taxon>
        <taxon>Daphnia</taxon>
        <taxon>Daphnia similis group</taxon>
    </lineage>
</organism>
<dbReference type="AlphaFoldDB" id="A0AAD5PXT4"/>
<name>A0AAD5PXT4_9CRUS</name>
<comment type="caution">
    <text evidence="1">The sequence shown here is derived from an EMBL/GenBank/DDBJ whole genome shotgun (WGS) entry which is preliminary data.</text>
</comment>
<evidence type="ECO:0000313" key="2">
    <source>
        <dbReference type="Proteomes" id="UP000820818"/>
    </source>
</evidence>
<dbReference type="Proteomes" id="UP000820818">
    <property type="component" value="Linkage Group LG2"/>
</dbReference>
<keyword evidence="2" id="KW-1185">Reference proteome</keyword>
<sequence>MFLPYKDKWVQPFTCSETTEKLAKLINDVFDVLNERFVAQEINISNWCKNNKCLDTFLKILDVTEECHRSRKQHDENIPLNMFVSQTTRQAWRITVLGDIALVEEQFNADYITVLTGKFNQGPLERFFGIVRGIDDTPTAHSWR</sequence>
<proteinExistence type="predicted"/>